<keyword evidence="3" id="KW-0690">Ribosome biogenesis</keyword>
<evidence type="ECO:0000256" key="1">
    <source>
        <dbReference type="ARBA" id="ARBA00004604"/>
    </source>
</evidence>
<name>A0AA35T4V2_GEOBA</name>
<sequence length="445" mass="50445">MRKEAMKELPYTFKMPTSLPDLLAHTTGRSPEECGTVVERIHSCHHPSLAPENRQLLEKFLDLVVSYCRHLGREATQQDLQTLNYLASPLLALAQVSPLHAARLFRRLLSAVHKSWKSARRRLFPPFDHVVIFWLVGVVFSASDFRHPVTTPAMLIMGQILLKSSVKTVGDLVLGLTVCHIFTTLFISSSKRLVPELVNFLTSCTSLISTHPTPVVLPPFSASSKLRLALCDSVRKWQSTSPLPDISSVLSLIMAERVRGGEDREMGGDPAVSAAAVSSCLRTVQRLTQLYCDLPSFAELFSAIAFNLQHVSPNLPQPMQELVGQVLEGGVSHSPPRPVLQLLKKKPKSIKFYEPSFDAVYDTRKRRAPNKSENEKQKLRHKVKTERKGAIRELKKDAHFLSREKIREAREKDAERERKTRQIVHDLESMQHEAKMERLTHRWKR</sequence>
<keyword evidence="5" id="KW-0539">Nucleus</keyword>
<keyword evidence="4" id="KW-0698">rRNA processing</keyword>
<protein>
    <submittedName>
        <fullName evidence="8">Nucleolar protein 14</fullName>
    </submittedName>
</protein>
<evidence type="ECO:0000256" key="3">
    <source>
        <dbReference type="ARBA" id="ARBA00022517"/>
    </source>
</evidence>
<reference evidence="8" key="1">
    <citation type="submission" date="2023-03" db="EMBL/GenBank/DDBJ databases">
        <authorList>
            <person name="Steffen K."/>
            <person name="Cardenas P."/>
        </authorList>
    </citation>
    <scope>NUCLEOTIDE SEQUENCE</scope>
</reference>
<dbReference type="EMBL" id="CASHTH010003177">
    <property type="protein sequence ID" value="CAI8041279.1"/>
    <property type="molecule type" value="Genomic_DNA"/>
</dbReference>
<dbReference type="GO" id="GO:0032040">
    <property type="term" value="C:small-subunit processome"/>
    <property type="evidence" value="ECO:0007669"/>
    <property type="project" value="InterPro"/>
</dbReference>
<dbReference type="GO" id="GO:0030692">
    <property type="term" value="C:Noc4p-Nop14p complex"/>
    <property type="evidence" value="ECO:0007669"/>
    <property type="project" value="TreeGrafter"/>
</dbReference>
<gene>
    <name evidence="8" type="ORF">GBAR_LOCUS22951</name>
</gene>
<dbReference type="Proteomes" id="UP001174909">
    <property type="component" value="Unassembled WGS sequence"/>
</dbReference>
<keyword evidence="9" id="KW-1185">Reference proteome</keyword>
<accession>A0AA35T4V2</accession>
<dbReference type="GO" id="GO:0030490">
    <property type="term" value="P:maturation of SSU-rRNA"/>
    <property type="evidence" value="ECO:0007669"/>
    <property type="project" value="TreeGrafter"/>
</dbReference>
<evidence type="ECO:0000313" key="8">
    <source>
        <dbReference type="EMBL" id="CAI8041279.1"/>
    </source>
</evidence>
<evidence type="ECO:0000256" key="2">
    <source>
        <dbReference type="ARBA" id="ARBA00007466"/>
    </source>
</evidence>
<evidence type="ECO:0000256" key="4">
    <source>
        <dbReference type="ARBA" id="ARBA00022552"/>
    </source>
</evidence>
<comment type="function">
    <text evidence="6">Involved in nucleolar processing of pre-18S ribosomal RNA. Has a role in the nuclear export of 40S pre-ribosomal subunit to the cytoplasm.</text>
</comment>
<dbReference type="Pfam" id="PF04147">
    <property type="entry name" value="Nop14"/>
    <property type="match status" value="1"/>
</dbReference>
<dbReference type="PANTHER" id="PTHR23183:SF0">
    <property type="entry name" value="NUCLEOLAR PROTEIN 14"/>
    <property type="match status" value="1"/>
</dbReference>
<evidence type="ECO:0000313" key="9">
    <source>
        <dbReference type="Proteomes" id="UP001174909"/>
    </source>
</evidence>
<evidence type="ECO:0000256" key="6">
    <source>
        <dbReference type="ARBA" id="ARBA00024695"/>
    </source>
</evidence>
<comment type="similarity">
    <text evidence="2">Belongs to the NOP14 family.</text>
</comment>
<comment type="caution">
    <text evidence="8">The sequence shown here is derived from an EMBL/GenBank/DDBJ whole genome shotgun (WGS) entry which is preliminary data.</text>
</comment>
<evidence type="ECO:0000256" key="5">
    <source>
        <dbReference type="ARBA" id="ARBA00023242"/>
    </source>
</evidence>
<feature type="region of interest" description="Disordered" evidence="7">
    <location>
        <begin position="366"/>
        <end position="387"/>
    </location>
</feature>
<evidence type="ECO:0000256" key="7">
    <source>
        <dbReference type="SAM" id="MobiDB-lite"/>
    </source>
</evidence>
<dbReference type="AlphaFoldDB" id="A0AA35T4V2"/>
<organism evidence="8 9">
    <name type="scientific">Geodia barretti</name>
    <name type="common">Barrett's horny sponge</name>
    <dbReference type="NCBI Taxonomy" id="519541"/>
    <lineage>
        <taxon>Eukaryota</taxon>
        <taxon>Metazoa</taxon>
        <taxon>Porifera</taxon>
        <taxon>Demospongiae</taxon>
        <taxon>Heteroscleromorpha</taxon>
        <taxon>Tetractinellida</taxon>
        <taxon>Astrophorina</taxon>
        <taxon>Geodiidae</taxon>
        <taxon>Geodia</taxon>
    </lineage>
</organism>
<dbReference type="PANTHER" id="PTHR23183">
    <property type="entry name" value="NOP14"/>
    <property type="match status" value="1"/>
</dbReference>
<comment type="subcellular location">
    <subcellularLocation>
        <location evidence="1">Nucleus</location>
        <location evidence="1">Nucleolus</location>
    </subcellularLocation>
</comment>
<proteinExistence type="inferred from homology"/>
<dbReference type="InterPro" id="IPR007276">
    <property type="entry name" value="Nop14"/>
</dbReference>